<protein>
    <submittedName>
        <fullName evidence="1">Uncharacterized protein</fullName>
    </submittedName>
</protein>
<keyword evidence="2" id="KW-1185">Reference proteome</keyword>
<gene>
    <name evidence="1" type="ORF">IE53DRAFT_366322</name>
</gene>
<reference evidence="1 2" key="1">
    <citation type="journal article" date="2018" name="Mol. Biol. Evol.">
        <title>Broad Genomic Sampling Reveals a Smut Pathogenic Ancestry of the Fungal Clade Ustilaginomycotina.</title>
        <authorList>
            <person name="Kijpornyongpan T."/>
            <person name="Mondo S.J."/>
            <person name="Barry K."/>
            <person name="Sandor L."/>
            <person name="Lee J."/>
            <person name="Lipzen A."/>
            <person name="Pangilinan J."/>
            <person name="LaButti K."/>
            <person name="Hainaut M."/>
            <person name="Henrissat B."/>
            <person name="Grigoriev I.V."/>
            <person name="Spatafora J.W."/>
            <person name="Aime M.C."/>
        </authorList>
    </citation>
    <scope>NUCLEOTIDE SEQUENCE [LARGE SCALE GENOMIC DNA]</scope>
    <source>
        <strain evidence="1 2">SA 807</strain>
    </source>
</reference>
<accession>A0ACD0P5U7</accession>
<proteinExistence type="predicted"/>
<evidence type="ECO:0000313" key="1">
    <source>
        <dbReference type="EMBL" id="PWN53470.1"/>
    </source>
</evidence>
<name>A0ACD0P5U7_9BASI</name>
<organism evidence="1 2">
    <name type="scientific">Violaceomyces palustris</name>
    <dbReference type="NCBI Taxonomy" id="1673888"/>
    <lineage>
        <taxon>Eukaryota</taxon>
        <taxon>Fungi</taxon>
        <taxon>Dikarya</taxon>
        <taxon>Basidiomycota</taxon>
        <taxon>Ustilaginomycotina</taxon>
        <taxon>Ustilaginomycetes</taxon>
        <taxon>Violaceomycetales</taxon>
        <taxon>Violaceomycetaceae</taxon>
        <taxon>Violaceomyces</taxon>
    </lineage>
</organism>
<evidence type="ECO:0000313" key="2">
    <source>
        <dbReference type="Proteomes" id="UP000245626"/>
    </source>
</evidence>
<dbReference type="EMBL" id="KZ819724">
    <property type="protein sequence ID" value="PWN53470.1"/>
    <property type="molecule type" value="Genomic_DNA"/>
</dbReference>
<dbReference type="Proteomes" id="UP000245626">
    <property type="component" value="Unassembled WGS sequence"/>
</dbReference>
<sequence length="709" mass="79395">MTHCYAKSDPDFDVRLMISIVASVCFGFVAGDFVNHLPLDGEIVFNIIKRRSIRPMTASYLITRYFLKAWVTFRFATIVIGEKHGYYVSGRQYWTGPILLAFTVAGSSAITLFRMLAFHKNTNWARYLVRGLLAGQVISCLLWVVKECLTVPKSEFFGLHAVSIWFCGQFVTAMIADVISSTFIIVPVLYQQQNLSRGRVVRLLFVDAVFYMLTSFASNLTSIIICLTFEPHYVNVIGTVMVPVTLNSSMACRIYRSQQIFLSENTKAHASPEPLELPEPSTASPRSGLRTFKIRNRQSQKSWIASYCLNKIDKTKVKPQRPGPIRFEQEHVQWEMNPTASSKIESSPAERSPEHEKPFHLSEGSTVEALESPEVIQEEVHRSTNDENEFSVEPYAGIKYRTLLAAKQKNSTSACTMKEEEEAIASDPLGSPSGSPLKATKVSGSSKMTNPHCEIPQLAHVFGESEHSRKATITRSVTSKSVGQADRSIEHPFIRSQRLPSWPTPAYTQPEVQNHDKSRPGEFHPLQQTYFKSHTSKLSKSSADDLRSHQGDCSTSRLIRTQSSKLASNNAEEENRNGWHGRSQTSLVTFGSHQYSASESSMMRRESENSLSDRSQPGQTPSVPKAMTACSSAAITLSDQRLAPIQSNPKEGKLGRPYYNSERVWLGLGFGTREEPSTYEPGENFAGEDDAHLSYDHQETESRLHPSEH</sequence>